<comment type="similarity">
    <text evidence="1">Belongs to the bacterial/plant glucose-1-phosphate adenylyltransferase family.</text>
</comment>
<dbReference type="Gene3D" id="2.160.10.10">
    <property type="entry name" value="Hexapeptide repeat proteins"/>
    <property type="match status" value="1"/>
</dbReference>
<gene>
    <name evidence="5" type="primary">glgD</name>
    <name evidence="5" type="ORF">IAB00_04465</name>
</gene>
<keyword evidence="5" id="KW-0808">Transferase</keyword>
<proteinExistence type="inferred from homology"/>
<feature type="domain" description="Nucleotidyl transferase" evidence="3">
    <location>
        <begin position="21"/>
        <end position="161"/>
    </location>
</feature>
<dbReference type="EMBL" id="DVMH01000022">
    <property type="protein sequence ID" value="HIU10486.1"/>
    <property type="molecule type" value="Genomic_DNA"/>
</dbReference>
<accession>A0A9D1KZJ6</accession>
<dbReference type="EC" id="2.7.7.27" evidence="5"/>
<evidence type="ECO:0000256" key="1">
    <source>
        <dbReference type="ARBA" id="ARBA00010443"/>
    </source>
</evidence>
<dbReference type="Pfam" id="PF00483">
    <property type="entry name" value="NTP_transferase"/>
    <property type="match status" value="1"/>
</dbReference>
<dbReference type="CDD" id="cd04651">
    <property type="entry name" value="LbH_G1P_AT_C"/>
    <property type="match status" value="1"/>
</dbReference>
<keyword evidence="5" id="KW-0548">Nucleotidyltransferase</keyword>
<comment type="caution">
    <text evidence="5">The sequence shown here is derived from an EMBL/GenBank/DDBJ whole genome shotgun (WGS) entry which is preliminary data.</text>
</comment>
<dbReference type="InterPro" id="IPR029044">
    <property type="entry name" value="Nucleotide-diphossugar_trans"/>
</dbReference>
<evidence type="ECO:0000313" key="5">
    <source>
        <dbReference type="EMBL" id="HIU10486.1"/>
    </source>
</evidence>
<dbReference type="NCBIfam" id="TIGR02092">
    <property type="entry name" value="glgD"/>
    <property type="match status" value="1"/>
</dbReference>
<reference evidence="5" key="2">
    <citation type="journal article" date="2021" name="PeerJ">
        <title>Extensive microbial diversity within the chicken gut microbiome revealed by metagenomics and culture.</title>
        <authorList>
            <person name="Gilroy R."/>
            <person name="Ravi A."/>
            <person name="Getino M."/>
            <person name="Pursley I."/>
            <person name="Horton D.L."/>
            <person name="Alikhan N.F."/>
            <person name="Baker D."/>
            <person name="Gharbi K."/>
            <person name="Hall N."/>
            <person name="Watson M."/>
            <person name="Adriaenssens E.M."/>
            <person name="Foster-Nyarko E."/>
            <person name="Jarju S."/>
            <person name="Secka A."/>
            <person name="Antonio M."/>
            <person name="Oren A."/>
            <person name="Chaudhuri R.R."/>
            <person name="La Ragione R."/>
            <person name="Hildebrand F."/>
            <person name="Pallen M.J."/>
        </authorList>
    </citation>
    <scope>NUCLEOTIDE SEQUENCE</scope>
    <source>
        <strain evidence="5">2830</strain>
    </source>
</reference>
<dbReference type="GO" id="GO:0008878">
    <property type="term" value="F:glucose-1-phosphate adenylyltransferase activity"/>
    <property type="evidence" value="ECO:0007669"/>
    <property type="project" value="UniProtKB-EC"/>
</dbReference>
<keyword evidence="2" id="KW-0320">Glycogen biosynthesis</keyword>
<dbReference type="InterPro" id="IPR011004">
    <property type="entry name" value="Trimer_LpxA-like_sf"/>
</dbReference>
<evidence type="ECO:0000256" key="2">
    <source>
        <dbReference type="ARBA" id="ARBA00023056"/>
    </source>
</evidence>
<dbReference type="InterPro" id="IPR005835">
    <property type="entry name" value="NTP_transferase_dom"/>
</dbReference>
<dbReference type="GO" id="GO:0005978">
    <property type="term" value="P:glycogen biosynthetic process"/>
    <property type="evidence" value="ECO:0007669"/>
    <property type="project" value="UniProtKB-KW"/>
</dbReference>
<dbReference type="InterPro" id="IPR011832">
    <property type="entry name" value="GlgDAde_trans"/>
</dbReference>
<reference evidence="5" key="1">
    <citation type="submission" date="2020-10" db="EMBL/GenBank/DDBJ databases">
        <authorList>
            <person name="Gilroy R."/>
        </authorList>
    </citation>
    <scope>NUCLEOTIDE SEQUENCE</scope>
    <source>
        <strain evidence="5">2830</strain>
    </source>
</reference>
<dbReference type="Proteomes" id="UP000824124">
    <property type="component" value="Unassembled WGS sequence"/>
</dbReference>
<dbReference type="SUPFAM" id="SSF51161">
    <property type="entry name" value="Trimeric LpxA-like enzymes"/>
    <property type="match status" value="1"/>
</dbReference>
<dbReference type="Pfam" id="PF24894">
    <property type="entry name" value="Hexapep_GlmU"/>
    <property type="match status" value="1"/>
</dbReference>
<evidence type="ECO:0000259" key="4">
    <source>
        <dbReference type="Pfam" id="PF24894"/>
    </source>
</evidence>
<dbReference type="Gene3D" id="3.90.550.10">
    <property type="entry name" value="Spore Coat Polysaccharide Biosynthesis Protein SpsA, Chain A"/>
    <property type="match status" value="1"/>
</dbReference>
<dbReference type="PANTHER" id="PTHR43523">
    <property type="entry name" value="GLUCOSE-1-PHOSPHATE ADENYLYLTRANSFERASE-RELATED"/>
    <property type="match status" value="1"/>
</dbReference>
<evidence type="ECO:0000313" key="6">
    <source>
        <dbReference type="Proteomes" id="UP000824124"/>
    </source>
</evidence>
<dbReference type="CDD" id="cd02508">
    <property type="entry name" value="ADP_Glucose_PP"/>
    <property type="match status" value="1"/>
</dbReference>
<feature type="domain" description="Glucose-1-phosphate adenylyltransferase/Bifunctional protein GlmU-like C-terminal hexapeptide" evidence="4">
    <location>
        <begin position="284"/>
        <end position="349"/>
    </location>
</feature>
<dbReference type="InterPro" id="IPR011831">
    <property type="entry name" value="ADP-Glc_PPase"/>
</dbReference>
<dbReference type="InterPro" id="IPR056818">
    <property type="entry name" value="GlmU/GlgC-like_hexapep"/>
</dbReference>
<protein>
    <submittedName>
        <fullName evidence="5">Glucose-1-phosphate adenylyltransferase subunit GlgD</fullName>
        <ecNumber evidence="5">2.7.7.27</ecNumber>
    </submittedName>
</protein>
<sequence>MSGRILGLISCNYNNDAFGSLTAERGMAALPFGGRYRVLDFPLSNMVNSGIRTIGLITPYHYRAIMDHVGVGKEWSLNRKSGGMFILPGSIYGLKNMRSTFLLRDIIQNRAFLERGDEEYVLVSGSHKVYNMDMRPLFAAHRASGCDVTLLYKQTDDAENHKESYLILDGDRVKGFAAEAQGSAACFMDCFIINRELLLKFIEWYKALGYLDVMDIMAENLPNLNVGAYPFEGYLGQMNNIRDYMACSQDLLREEVRREVFSAEHKVCTKAQDNPPAKYGVNPLVHNALVPTGCIIDGTVENSILFRGVKVGEGAVVRNCVIMQKTVVEAGAVLENVICDKYVTVSRGNKLFGTSAKPLVIPKGSEI</sequence>
<evidence type="ECO:0000259" key="3">
    <source>
        <dbReference type="Pfam" id="PF00483"/>
    </source>
</evidence>
<name>A0A9D1KZJ6_9FIRM</name>
<dbReference type="SUPFAM" id="SSF53448">
    <property type="entry name" value="Nucleotide-diphospho-sugar transferases"/>
    <property type="match status" value="1"/>
</dbReference>
<dbReference type="AlphaFoldDB" id="A0A9D1KZJ6"/>
<organism evidence="5 6">
    <name type="scientific">Candidatus Avidehalobacter gallistercoris</name>
    <dbReference type="NCBI Taxonomy" id="2840694"/>
    <lineage>
        <taxon>Bacteria</taxon>
        <taxon>Bacillati</taxon>
        <taxon>Bacillota</taxon>
        <taxon>Clostridia</taxon>
        <taxon>Eubacteriales</taxon>
        <taxon>Peptococcaceae</taxon>
        <taxon>Peptococcaceae incertae sedis</taxon>
        <taxon>Candidatus Avidehalobacter</taxon>
    </lineage>
</organism>
<dbReference type="PANTHER" id="PTHR43523:SF6">
    <property type="entry name" value="GLYCOGEN BIOSYNTHESIS PROTEIN GLGD"/>
    <property type="match status" value="1"/>
</dbReference>